<keyword evidence="2" id="KW-1003">Cell membrane</keyword>
<organism evidence="8 9">
    <name type="scientific">Paracoccus cavernae</name>
    <dbReference type="NCBI Taxonomy" id="1571207"/>
    <lineage>
        <taxon>Bacteria</taxon>
        <taxon>Pseudomonadati</taxon>
        <taxon>Pseudomonadota</taxon>
        <taxon>Alphaproteobacteria</taxon>
        <taxon>Rhodobacterales</taxon>
        <taxon>Paracoccaceae</taxon>
        <taxon>Paracoccus</taxon>
    </lineage>
</organism>
<dbReference type="EMBL" id="JAUFRC010000001">
    <property type="protein sequence ID" value="MDN3713042.1"/>
    <property type="molecule type" value="Genomic_DNA"/>
</dbReference>
<dbReference type="InterPro" id="IPR003399">
    <property type="entry name" value="Mce/MlaD"/>
</dbReference>
<keyword evidence="6" id="KW-0472">Membrane</keyword>
<evidence type="ECO:0000256" key="4">
    <source>
        <dbReference type="ARBA" id="ARBA00022692"/>
    </source>
</evidence>
<comment type="subcellular location">
    <subcellularLocation>
        <location evidence="1">Cell inner membrane</location>
    </subcellularLocation>
</comment>
<evidence type="ECO:0000256" key="2">
    <source>
        <dbReference type="ARBA" id="ARBA00022475"/>
    </source>
</evidence>
<protein>
    <submittedName>
        <fullName evidence="8">MlaD family protein</fullName>
    </submittedName>
</protein>
<evidence type="ECO:0000313" key="9">
    <source>
        <dbReference type="Proteomes" id="UP001243846"/>
    </source>
</evidence>
<dbReference type="Pfam" id="PF02470">
    <property type="entry name" value="MlaD"/>
    <property type="match status" value="2"/>
</dbReference>
<gene>
    <name evidence="8" type="ORF">QWZ10_17160</name>
</gene>
<keyword evidence="5" id="KW-1133">Transmembrane helix</keyword>
<dbReference type="PANTHER" id="PTHR30462:SF0">
    <property type="entry name" value="INTERMEMBRANE TRANSPORT PROTEIN YEBT"/>
    <property type="match status" value="1"/>
</dbReference>
<evidence type="ECO:0000256" key="6">
    <source>
        <dbReference type="ARBA" id="ARBA00023136"/>
    </source>
</evidence>
<proteinExistence type="predicted"/>
<keyword evidence="3" id="KW-0997">Cell inner membrane</keyword>
<evidence type="ECO:0000256" key="1">
    <source>
        <dbReference type="ARBA" id="ARBA00004533"/>
    </source>
</evidence>
<keyword evidence="4" id="KW-0812">Transmembrane</keyword>
<feature type="domain" description="Mce/MlaD" evidence="7">
    <location>
        <begin position="148"/>
        <end position="209"/>
    </location>
</feature>
<reference evidence="9" key="1">
    <citation type="journal article" date="2019" name="Int. J. Syst. Evol. Microbiol.">
        <title>The Global Catalogue of Microorganisms (GCM) 10K type strain sequencing project: providing services to taxonomists for standard genome sequencing and annotation.</title>
        <authorList>
            <consortium name="The Broad Institute Genomics Platform"/>
            <consortium name="The Broad Institute Genome Sequencing Center for Infectious Disease"/>
            <person name="Wu L."/>
            <person name="Ma J."/>
        </authorList>
    </citation>
    <scope>NUCLEOTIDE SEQUENCE [LARGE SCALE GENOMIC DNA]</scope>
    <source>
        <strain evidence="9">CECT 8482</strain>
    </source>
</reference>
<evidence type="ECO:0000313" key="8">
    <source>
        <dbReference type="EMBL" id="MDN3713042.1"/>
    </source>
</evidence>
<name>A0ABT8D8F0_9RHOB</name>
<accession>A0ABT8D8F0</accession>
<sequence>MRGPLIWIVPILALIVALGLAWNAFAGRGTLISVEFSDATGITPGETALKFREITVGKVESVRFTTNLSKVVVNIRVDKDIADYIDSEAEFWIVRPQVSTQGISRLDTVLSGAFIEGFWDDTIDTPRRNFTGMDRMPLTRIGEKGTWIVLSSDSAKGLTEGAPITFRGVQVGTMQNLRLGEDDETVLADAFIASPHDDRMTTASVFGIRRAFRSRSARRAWL</sequence>
<dbReference type="PANTHER" id="PTHR30462">
    <property type="entry name" value="INTERMEMBRANE TRANSPORT PROTEIN PQIB-RELATED"/>
    <property type="match status" value="1"/>
</dbReference>
<evidence type="ECO:0000256" key="5">
    <source>
        <dbReference type="ARBA" id="ARBA00022989"/>
    </source>
</evidence>
<feature type="domain" description="Mce/MlaD" evidence="7">
    <location>
        <begin position="29"/>
        <end position="115"/>
    </location>
</feature>
<dbReference type="Proteomes" id="UP001243846">
    <property type="component" value="Unassembled WGS sequence"/>
</dbReference>
<evidence type="ECO:0000256" key="3">
    <source>
        <dbReference type="ARBA" id="ARBA00022519"/>
    </source>
</evidence>
<dbReference type="InterPro" id="IPR051800">
    <property type="entry name" value="PqiA-PqiB_transport"/>
</dbReference>
<evidence type="ECO:0000259" key="7">
    <source>
        <dbReference type="Pfam" id="PF02470"/>
    </source>
</evidence>
<keyword evidence="9" id="KW-1185">Reference proteome</keyword>
<comment type="caution">
    <text evidence="8">The sequence shown here is derived from an EMBL/GenBank/DDBJ whole genome shotgun (WGS) entry which is preliminary data.</text>
</comment>